<name>N4TR41_HELPX</name>
<organism evidence="1 2">
    <name type="scientific">Helicobacter pylori Hp A-11</name>
    <dbReference type="NCBI Taxonomy" id="992035"/>
    <lineage>
        <taxon>Bacteria</taxon>
        <taxon>Pseudomonadati</taxon>
        <taxon>Campylobacterota</taxon>
        <taxon>Epsilonproteobacteria</taxon>
        <taxon>Campylobacterales</taxon>
        <taxon>Helicobacteraceae</taxon>
        <taxon>Helicobacter</taxon>
    </lineage>
</organism>
<dbReference type="GO" id="GO:0051301">
    <property type="term" value="P:cell division"/>
    <property type="evidence" value="ECO:0007669"/>
    <property type="project" value="UniProtKB-KW"/>
</dbReference>
<sequence>MIDAGNLLKELDDALDKVVAKKEPESFLKPIVSPIEDYQKSVRQIQVQFTDAPQFNEESAYPKFLSCGLLHVRGKNGANMEFLLPKVYPFPPKSLYIEHEKDGQFLREMLMRLLSSVPLVQLEVILIDALSLGGIFNLARRLLDKNNDFIYQQRILTESKEIEEALKHLYEYLKVNLQEKLAFCAL</sequence>
<comment type="caution">
    <text evidence="1">The sequence shown here is derived from an EMBL/GenBank/DDBJ whole genome shotgun (WGS) entry which is preliminary data.</text>
</comment>
<keyword evidence="1" id="KW-0131">Cell cycle</keyword>
<gene>
    <name evidence="1" type="ORF">HPHPA11_0324</name>
</gene>
<protein>
    <submittedName>
        <fullName evidence="1">Putative cell division protein</fullName>
    </submittedName>
</protein>
<keyword evidence="1" id="KW-0132">Cell division</keyword>
<proteinExistence type="predicted"/>
<dbReference type="PATRIC" id="fig|992035.3.peg.316"/>
<dbReference type="AlphaFoldDB" id="N4TR41"/>
<accession>N4TR41</accession>
<dbReference type="Proteomes" id="UP000012243">
    <property type="component" value="Unassembled WGS sequence"/>
</dbReference>
<dbReference type="EMBL" id="AOTW01000001">
    <property type="protein sequence ID" value="ENH59191.1"/>
    <property type="molecule type" value="Genomic_DNA"/>
</dbReference>
<evidence type="ECO:0000313" key="2">
    <source>
        <dbReference type="Proteomes" id="UP000012243"/>
    </source>
</evidence>
<reference evidence="1 2" key="1">
    <citation type="submission" date="2013-02" db="EMBL/GenBank/DDBJ databases">
        <title>Comparative Sequence Analysis of H. pylori Isolates.</title>
        <authorList>
            <person name="Blanchard T.G."/>
            <person name="Czinn S.J."/>
            <person name="McCracken C.M."/>
            <person name="Abolude K.A."/>
            <person name="Shefchek K.S."/>
            <person name="Maroo A.M."/>
            <person name="Santana-Cruz I.S."/>
            <person name="Tallon L.J."/>
            <person name="Ficke F.W.F."/>
        </authorList>
    </citation>
    <scope>NUCLEOTIDE SEQUENCE [LARGE SCALE GENOMIC DNA]</scope>
    <source>
        <strain evidence="1 2">Hp A-11</strain>
    </source>
</reference>
<evidence type="ECO:0000313" key="1">
    <source>
        <dbReference type="EMBL" id="ENH59191.1"/>
    </source>
</evidence>